<gene>
    <name evidence="2" type="ORF">GS601_14630</name>
</gene>
<dbReference type="Pfam" id="PF18480">
    <property type="entry name" value="DUF5615"/>
    <property type="match status" value="1"/>
</dbReference>
<dbReference type="Proteomes" id="UP000646053">
    <property type="component" value="Unassembled WGS sequence"/>
</dbReference>
<keyword evidence="3" id="KW-1185">Reference proteome</keyword>
<name>A0A8J8CJ10_9CYAN</name>
<dbReference type="EMBL" id="WVIE01000016">
    <property type="protein sequence ID" value="NDJ18513.1"/>
    <property type="molecule type" value="Genomic_DNA"/>
</dbReference>
<feature type="domain" description="DUF5615" evidence="1">
    <location>
        <begin position="1"/>
        <end position="101"/>
    </location>
</feature>
<accession>A0A8J8CJ10</accession>
<evidence type="ECO:0000313" key="2">
    <source>
        <dbReference type="EMBL" id="NDJ18513.1"/>
    </source>
</evidence>
<evidence type="ECO:0000259" key="1">
    <source>
        <dbReference type="Pfam" id="PF18480"/>
    </source>
</evidence>
<proteinExistence type="predicted"/>
<comment type="caution">
    <text evidence="2">The sequence shown here is derived from an EMBL/GenBank/DDBJ whole genome shotgun (WGS) entry which is preliminary data.</text>
</comment>
<organism evidence="2 3">
    <name type="scientific">Myxacorys almedinensis A</name>
    <dbReference type="NCBI Taxonomy" id="2690445"/>
    <lineage>
        <taxon>Bacteria</taxon>
        <taxon>Bacillati</taxon>
        <taxon>Cyanobacteriota</taxon>
        <taxon>Cyanophyceae</taxon>
        <taxon>Leptolyngbyales</taxon>
        <taxon>Leptolyngbyaceae</taxon>
        <taxon>Myxacorys</taxon>
        <taxon>Myxacorys almedinensis</taxon>
    </lineage>
</organism>
<dbReference type="AlphaFoldDB" id="A0A8J8CJ10"/>
<dbReference type="InterPro" id="IPR041049">
    <property type="entry name" value="DUF5615"/>
</dbReference>
<sequence>MPRSLAPQIAELGFSVQDVRDIGLRGHPDTEVMAAAIATDAIIITRDRGFTNPKNWAEGFTAGVIFINLVNDTPTNTVNAKVLELLKNRLPVSLLGALTTIESRRALSRPIHRRS</sequence>
<reference evidence="2" key="1">
    <citation type="submission" date="2019-12" db="EMBL/GenBank/DDBJ databases">
        <title>High-Quality draft genome sequences of three cyanobacteria isolated from the limestone walls of the Old Cathedral of Coimbra.</title>
        <authorList>
            <person name="Tiago I."/>
            <person name="Soares F."/>
            <person name="Portugal A."/>
        </authorList>
    </citation>
    <scope>NUCLEOTIDE SEQUENCE</scope>
    <source>
        <strain evidence="2">A</strain>
    </source>
</reference>
<protein>
    <recommendedName>
        <fullName evidence="1">DUF5615 domain-containing protein</fullName>
    </recommendedName>
</protein>
<evidence type="ECO:0000313" key="3">
    <source>
        <dbReference type="Proteomes" id="UP000646053"/>
    </source>
</evidence>